<sequence>MRRLAGLAAAALLCVTAACSPSNSADSSSSSSGSKVNLSVWGWGPAENYQKMFDQYEKENPNVHIEARSFTAATEYDTILSTGLAGDSGPDLAWLRPGAQLQPLVEAGRLTPLTTEQVPGLKDFDKNVLRAATGDKDGKVYGVPFAVQTLQVVYNKKIFADNGIQPPKTWADMTAAADKLKANKIIPFAFGGKDDWVLPIAASIFGTSQWGGDAFLADVKAKKKKFTDPAFVAGIDELNKLKPYFPDNVAGVSYTDAQILFSSGKAAMYPGGLWELGFFGKNAPNVELGVFTPPAPAGGQGLMPGFTDGSYGVSAKSKHQAEALKFESWLATKQYGQLYTDTLSQLSAVPGVEPKDPLLKEVSTTFGAHGASYFMNEFAYGNPSSQTVFSKALQEMLLGRITAQEAAARLDKSVATWL</sequence>
<dbReference type="PROSITE" id="PS51257">
    <property type="entry name" value="PROKAR_LIPOPROTEIN"/>
    <property type="match status" value="1"/>
</dbReference>
<feature type="chain" id="PRO_5033054294" description="Probable sugar-binding periplasmic protein" evidence="7">
    <location>
        <begin position="25"/>
        <end position="418"/>
    </location>
</feature>
<comment type="subcellular location">
    <subcellularLocation>
        <location evidence="1">Cell envelope</location>
    </subcellularLocation>
</comment>
<dbReference type="RefSeq" id="WP_184832345.1">
    <property type="nucleotide sequence ID" value="NZ_BAAAVN010000004.1"/>
</dbReference>
<keyword evidence="4 7" id="KW-0732">Signal</keyword>
<dbReference type="InterPro" id="IPR006059">
    <property type="entry name" value="SBP"/>
</dbReference>
<protein>
    <recommendedName>
        <fullName evidence="6">Probable sugar-binding periplasmic protein</fullName>
    </recommendedName>
</protein>
<name>A0A841DHX3_9ACTN</name>
<dbReference type="SUPFAM" id="SSF53850">
    <property type="entry name" value="Periplasmic binding protein-like II"/>
    <property type="match status" value="1"/>
</dbReference>
<proteinExistence type="inferred from homology"/>
<comment type="caution">
    <text evidence="8">The sequence shown here is derived from an EMBL/GenBank/DDBJ whole genome shotgun (WGS) entry which is preliminary data.</text>
</comment>
<evidence type="ECO:0000256" key="5">
    <source>
        <dbReference type="ARBA" id="ARBA00049629"/>
    </source>
</evidence>
<accession>A0A841DHX3</accession>
<comment type="similarity">
    <text evidence="2">Belongs to the bacterial solute-binding protein 1 family.</text>
</comment>
<dbReference type="PANTHER" id="PTHR43649">
    <property type="entry name" value="ARABINOSE-BINDING PROTEIN-RELATED"/>
    <property type="match status" value="1"/>
</dbReference>
<dbReference type="InterPro" id="IPR050490">
    <property type="entry name" value="Bact_solute-bd_prot1"/>
</dbReference>
<comment type="function">
    <text evidence="5">Part of a binding-protein-dependent transport system for a sugar.</text>
</comment>
<evidence type="ECO:0000256" key="4">
    <source>
        <dbReference type="ARBA" id="ARBA00022729"/>
    </source>
</evidence>
<gene>
    <name evidence="8" type="ORF">HDA44_001433</name>
</gene>
<reference evidence="8 9" key="1">
    <citation type="submission" date="2020-08" db="EMBL/GenBank/DDBJ databases">
        <title>Sequencing the genomes of 1000 actinobacteria strains.</title>
        <authorList>
            <person name="Klenk H.-P."/>
        </authorList>
    </citation>
    <scope>NUCLEOTIDE SEQUENCE [LARGE SCALE GENOMIC DNA]</scope>
    <source>
        <strain evidence="8 9">DSM 17294</strain>
    </source>
</reference>
<evidence type="ECO:0000256" key="1">
    <source>
        <dbReference type="ARBA" id="ARBA00004196"/>
    </source>
</evidence>
<evidence type="ECO:0000256" key="6">
    <source>
        <dbReference type="ARBA" id="ARBA00049753"/>
    </source>
</evidence>
<evidence type="ECO:0000256" key="3">
    <source>
        <dbReference type="ARBA" id="ARBA00022448"/>
    </source>
</evidence>
<evidence type="ECO:0000256" key="2">
    <source>
        <dbReference type="ARBA" id="ARBA00008520"/>
    </source>
</evidence>
<dbReference type="EMBL" id="JACHNF010000001">
    <property type="protein sequence ID" value="MBB5978092.1"/>
    <property type="molecule type" value="Genomic_DNA"/>
</dbReference>
<dbReference type="Proteomes" id="UP000558997">
    <property type="component" value="Unassembled WGS sequence"/>
</dbReference>
<feature type="signal peptide" evidence="7">
    <location>
        <begin position="1"/>
        <end position="24"/>
    </location>
</feature>
<evidence type="ECO:0000313" key="8">
    <source>
        <dbReference type="EMBL" id="MBB5978092.1"/>
    </source>
</evidence>
<evidence type="ECO:0000256" key="7">
    <source>
        <dbReference type="SAM" id="SignalP"/>
    </source>
</evidence>
<organism evidence="8 9">
    <name type="scientific">Kribbella solani</name>
    <dbReference type="NCBI Taxonomy" id="236067"/>
    <lineage>
        <taxon>Bacteria</taxon>
        <taxon>Bacillati</taxon>
        <taxon>Actinomycetota</taxon>
        <taxon>Actinomycetes</taxon>
        <taxon>Propionibacteriales</taxon>
        <taxon>Kribbellaceae</taxon>
        <taxon>Kribbella</taxon>
    </lineage>
</organism>
<dbReference type="PANTHER" id="PTHR43649:SF28">
    <property type="entry name" value="BINDING PROTEIN COMPONENT OF ABC SUGAR TRANSPORTER-RELATED"/>
    <property type="match status" value="1"/>
</dbReference>
<dbReference type="Pfam" id="PF01547">
    <property type="entry name" value="SBP_bac_1"/>
    <property type="match status" value="1"/>
</dbReference>
<keyword evidence="9" id="KW-1185">Reference proteome</keyword>
<dbReference type="Gene3D" id="3.40.190.10">
    <property type="entry name" value="Periplasmic binding protein-like II"/>
    <property type="match status" value="2"/>
</dbReference>
<keyword evidence="3" id="KW-0813">Transport</keyword>
<evidence type="ECO:0000313" key="9">
    <source>
        <dbReference type="Proteomes" id="UP000558997"/>
    </source>
</evidence>
<dbReference type="AlphaFoldDB" id="A0A841DHX3"/>
<dbReference type="GO" id="GO:0030313">
    <property type="term" value="C:cell envelope"/>
    <property type="evidence" value="ECO:0007669"/>
    <property type="project" value="UniProtKB-SubCell"/>
</dbReference>